<accession>A0A1Q3EJ54</accession>
<gene>
    <name evidence="1" type="ORF">LENED_009200</name>
</gene>
<evidence type="ECO:0000313" key="2">
    <source>
        <dbReference type="Proteomes" id="UP000188533"/>
    </source>
</evidence>
<sequence length="76" mass="8531">MIVFSRASYCLIDSRSQQNQTGMAEMTGTMYLDHTQPLVTRFRISSQPILILILLQYGSHLLFGGMPSWNMATGCT</sequence>
<dbReference type="Proteomes" id="UP000188533">
    <property type="component" value="Unassembled WGS sequence"/>
</dbReference>
<name>A0A1Q3EJ54_LENED</name>
<reference evidence="1 2" key="2">
    <citation type="submission" date="2017-02" db="EMBL/GenBank/DDBJ databases">
        <title>A genome survey and senescence transcriptome analysis in Lentinula edodes.</title>
        <authorList>
            <person name="Sakamoto Y."/>
            <person name="Nakade K."/>
            <person name="Sato S."/>
            <person name="Yoshida Y."/>
            <person name="Miyazaki K."/>
            <person name="Natsume S."/>
            <person name="Konno N."/>
        </authorList>
    </citation>
    <scope>NUCLEOTIDE SEQUENCE [LARGE SCALE GENOMIC DNA]</scope>
    <source>
        <strain evidence="1 2">NBRC 111202</strain>
    </source>
</reference>
<comment type="caution">
    <text evidence="1">The sequence shown here is derived from an EMBL/GenBank/DDBJ whole genome shotgun (WGS) entry which is preliminary data.</text>
</comment>
<keyword evidence="2" id="KW-1185">Reference proteome</keyword>
<protein>
    <submittedName>
        <fullName evidence="1">Uncharacterized protein</fullName>
    </submittedName>
</protein>
<dbReference type="AlphaFoldDB" id="A0A1Q3EJ54"/>
<reference evidence="1 2" key="1">
    <citation type="submission" date="2016-08" db="EMBL/GenBank/DDBJ databases">
        <authorList>
            <consortium name="Lentinula edodes genome sequencing consortium"/>
            <person name="Sakamoto Y."/>
            <person name="Nakade K."/>
            <person name="Sato S."/>
            <person name="Yoshida Y."/>
            <person name="Miyazaki K."/>
            <person name="Natsume S."/>
            <person name="Konno N."/>
        </authorList>
    </citation>
    <scope>NUCLEOTIDE SEQUENCE [LARGE SCALE GENOMIC DNA]</scope>
    <source>
        <strain evidence="1 2">NBRC 111202</strain>
    </source>
</reference>
<organism evidence="1 2">
    <name type="scientific">Lentinula edodes</name>
    <name type="common">Shiitake mushroom</name>
    <name type="synonym">Lentinus edodes</name>
    <dbReference type="NCBI Taxonomy" id="5353"/>
    <lineage>
        <taxon>Eukaryota</taxon>
        <taxon>Fungi</taxon>
        <taxon>Dikarya</taxon>
        <taxon>Basidiomycota</taxon>
        <taxon>Agaricomycotina</taxon>
        <taxon>Agaricomycetes</taxon>
        <taxon>Agaricomycetidae</taxon>
        <taxon>Agaricales</taxon>
        <taxon>Marasmiineae</taxon>
        <taxon>Omphalotaceae</taxon>
        <taxon>Lentinula</taxon>
    </lineage>
</organism>
<proteinExistence type="predicted"/>
<dbReference type="EMBL" id="BDGU01000407">
    <property type="protein sequence ID" value="GAW07225.1"/>
    <property type="molecule type" value="Genomic_DNA"/>
</dbReference>
<evidence type="ECO:0000313" key="1">
    <source>
        <dbReference type="EMBL" id="GAW07225.1"/>
    </source>
</evidence>